<dbReference type="OrthoDB" id="8174700at2759"/>
<dbReference type="GeneID" id="105423229"/>
<feature type="signal peptide" evidence="4">
    <location>
        <begin position="1"/>
        <end position="22"/>
    </location>
</feature>
<evidence type="ECO:0000256" key="4">
    <source>
        <dbReference type="SAM" id="SignalP"/>
    </source>
</evidence>
<organism evidence="5 6">
    <name type="scientific">Pogonomyrmex barbatus</name>
    <name type="common">red harvester ant</name>
    <dbReference type="NCBI Taxonomy" id="144034"/>
    <lineage>
        <taxon>Eukaryota</taxon>
        <taxon>Metazoa</taxon>
        <taxon>Ecdysozoa</taxon>
        <taxon>Arthropoda</taxon>
        <taxon>Hexapoda</taxon>
        <taxon>Insecta</taxon>
        <taxon>Pterygota</taxon>
        <taxon>Neoptera</taxon>
        <taxon>Endopterygota</taxon>
        <taxon>Hymenoptera</taxon>
        <taxon>Apocrita</taxon>
        <taxon>Aculeata</taxon>
        <taxon>Formicoidea</taxon>
        <taxon>Formicidae</taxon>
        <taxon>Myrmicinae</taxon>
        <taxon>Pogonomyrmex</taxon>
    </lineage>
</organism>
<dbReference type="PANTHER" id="PTHR11008:SF39">
    <property type="entry name" value="CIRCADIAN CLOCK-CONTROLLED PROTEIN-LIKE PROTEIN"/>
    <property type="match status" value="1"/>
</dbReference>
<dbReference type="Pfam" id="PF06585">
    <property type="entry name" value="JHBP"/>
    <property type="match status" value="1"/>
</dbReference>
<evidence type="ECO:0000256" key="2">
    <source>
        <dbReference type="ARBA" id="ARBA00023108"/>
    </source>
</evidence>
<dbReference type="AlphaFoldDB" id="A0A6I9VYV2"/>
<dbReference type="Proteomes" id="UP000504615">
    <property type="component" value="Unplaced"/>
</dbReference>
<sequence length="252" mass="28384">MHINANIFTSLLILTGFVAVKTREIPPFLKICHRNDPSLNECIKRSVDSLRPYLKTGIPTLQIPPCEPLRVPRIEISQSAGPISLKSTYTDIEVQGGTSFILKSVKTDIDNDRVKLKLYLPRLEMNAQYNVDGKILMLPITGNGLARGNFTDIDVTAIIQGERYQSRKTGEIHYRVTDFYVDFDVGHANIHLDNLFNGDNTLSDAMNLFLNDNWKTVAAEIKPALENTVSELFKTFSNKIYSKFPLDTLLPP</sequence>
<name>A0A6I9VYV2_9HYME</name>
<feature type="chain" id="PRO_5026764284" evidence="4">
    <location>
        <begin position="23"/>
        <end position="252"/>
    </location>
</feature>
<dbReference type="RefSeq" id="XP_011631205.1">
    <property type="nucleotide sequence ID" value="XM_011632903.2"/>
</dbReference>
<gene>
    <name evidence="6" type="primary">LOC105423229</name>
</gene>
<keyword evidence="2" id="KW-0090">Biological rhythms</keyword>
<proteinExistence type="inferred from homology"/>
<protein>
    <submittedName>
        <fullName evidence="6">Protein takeout</fullName>
    </submittedName>
</protein>
<accession>A0A6I9VYV2</accession>
<evidence type="ECO:0000313" key="6">
    <source>
        <dbReference type="RefSeq" id="XP_011631205.1"/>
    </source>
</evidence>
<evidence type="ECO:0000256" key="3">
    <source>
        <dbReference type="ARBA" id="ARBA00060902"/>
    </source>
</evidence>
<comment type="similarity">
    <text evidence="3">Belongs to the TO family.</text>
</comment>
<dbReference type="Gene3D" id="3.15.10.30">
    <property type="entry name" value="Haemolymph juvenile hormone binding protein"/>
    <property type="match status" value="1"/>
</dbReference>
<dbReference type="InterPro" id="IPR010562">
    <property type="entry name" value="Haemolymph_juvenile_hormone-bd"/>
</dbReference>
<dbReference type="KEGG" id="pbar:105423229"/>
<keyword evidence="1 4" id="KW-0732">Signal</keyword>
<dbReference type="PANTHER" id="PTHR11008">
    <property type="entry name" value="PROTEIN TAKEOUT-LIKE PROTEIN"/>
    <property type="match status" value="1"/>
</dbReference>
<dbReference type="GO" id="GO:0005615">
    <property type="term" value="C:extracellular space"/>
    <property type="evidence" value="ECO:0007669"/>
    <property type="project" value="TreeGrafter"/>
</dbReference>
<keyword evidence="5" id="KW-1185">Reference proteome</keyword>
<dbReference type="SMART" id="SM00700">
    <property type="entry name" value="JHBP"/>
    <property type="match status" value="1"/>
</dbReference>
<reference evidence="6" key="1">
    <citation type="submission" date="2025-08" db="UniProtKB">
        <authorList>
            <consortium name="RefSeq"/>
        </authorList>
    </citation>
    <scope>IDENTIFICATION</scope>
</reference>
<evidence type="ECO:0000256" key="1">
    <source>
        <dbReference type="ARBA" id="ARBA00022729"/>
    </source>
</evidence>
<dbReference type="InterPro" id="IPR038606">
    <property type="entry name" value="To_sf"/>
</dbReference>
<evidence type="ECO:0000313" key="5">
    <source>
        <dbReference type="Proteomes" id="UP000504615"/>
    </source>
</evidence>
<dbReference type="FunFam" id="3.15.10.30:FF:000001">
    <property type="entry name" value="Takeout-like protein 1"/>
    <property type="match status" value="1"/>
</dbReference>
<dbReference type="GO" id="GO:0007623">
    <property type="term" value="P:circadian rhythm"/>
    <property type="evidence" value="ECO:0007669"/>
    <property type="project" value="UniProtKB-ARBA"/>
</dbReference>